<name>A0A5S3WFM7_9GAMM</name>
<keyword evidence="3 10" id="KW-0378">Hydrolase</keyword>
<dbReference type="PANTHER" id="PTHR43721">
    <property type="entry name" value="ELONGATION FACTOR TU-RELATED"/>
    <property type="match status" value="1"/>
</dbReference>
<dbReference type="GO" id="GO:0003924">
    <property type="term" value="F:GTPase activity"/>
    <property type="evidence" value="ECO:0007669"/>
    <property type="project" value="InterPro"/>
</dbReference>
<dbReference type="InterPro" id="IPR000795">
    <property type="entry name" value="T_Tr_GTP-bd_dom"/>
</dbReference>
<dbReference type="InterPro" id="IPR004160">
    <property type="entry name" value="Transl_elong_EFTu/EF1A_C"/>
</dbReference>
<keyword evidence="1" id="KW-0547">Nucleotide-binding</keyword>
<dbReference type="GO" id="GO:0003746">
    <property type="term" value="F:translation elongation factor activity"/>
    <property type="evidence" value="ECO:0007669"/>
    <property type="project" value="UniProtKB-KW"/>
</dbReference>
<dbReference type="EMBL" id="PNCI01000068">
    <property type="protein sequence ID" value="TMP24650.1"/>
    <property type="molecule type" value="Genomic_DNA"/>
</dbReference>
<dbReference type="Proteomes" id="UP000310249">
    <property type="component" value="Unassembled WGS sequence"/>
</dbReference>
<dbReference type="SUPFAM" id="SSF50447">
    <property type="entry name" value="Translation proteins"/>
    <property type="match status" value="1"/>
</dbReference>
<dbReference type="PRINTS" id="PR00315">
    <property type="entry name" value="ELONGATNFCT"/>
</dbReference>
<dbReference type="Gene3D" id="2.40.30.10">
    <property type="entry name" value="Translation factors"/>
    <property type="match status" value="2"/>
</dbReference>
<dbReference type="Pfam" id="PF03144">
    <property type="entry name" value="GTP_EFTU_D2"/>
    <property type="match status" value="1"/>
</dbReference>
<gene>
    <name evidence="10" type="primary">tuf</name>
    <name evidence="10" type="ORF">CWB99_21820</name>
</gene>
<organism evidence="10 11">
    <name type="scientific">Pseudoalteromonas rubra</name>
    <dbReference type="NCBI Taxonomy" id="43658"/>
    <lineage>
        <taxon>Bacteria</taxon>
        <taxon>Pseudomonadati</taxon>
        <taxon>Pseudomonadota</taxon>
        <taxon>Gammaproteobacteria</taxon>
        <taxon>Alteromonadales</taxon>
        <taxon>Pseudoalteromonadaceae</taxon>
        <taxon>Pseudoalteromonas</taxon>
    </lineage>
</organism>
<sequence>MRTRLKAAKESTMTDNHENDKTYIYVGTIGAKGHGKTTLTAAITYVLAKEHLSAPQSFASIDDAPEYTTNTGVTCRSSMVDYASKSYVYFHSDCPDYMDYAKGLITGHLRMGTAILVVSIDVGFNRETDEYLRLLRSMGISNVIVYINKADLIHDEEFISEMASLITEQLEEAGYDRALSPVIVGSAEKALEGDPKWENSIKALVQAMEDYVVPPVPLKDQPFVMPVEDIFMVSWRDTLARSRITSGTLYKNDELELVGIRDTQHTRCSSIEVERRLKDSAQATELAAVGLKGIDREDIEEGMVLGKNGSIKPYTRFEALLYCLTGDEGGRKTPLYNGFEGDFRLHYLDVAGTASWPRDIEMMVPGDELNVTVRLSKSMAMKAGVKFEVRQHGQVVAVGRVTCPIG</sequence>
<reference evidence="10 11" key="1">
    <citation type="submission" date="2018-01" db="EMBL/GenBank/DDBJ databases">
        <authorList>
            <person name="Paulsen S."/>
            <person name="Gram L.K."/>
        </authorList>
    </citation>
    <scope>NUCLEOTIDE SEQUENCE [LARGE SCALE GENOMIC DNA]</scope>
    <source>
        <strain evidence="10 11">S2676</strain>
    </source>
</reference>
<keyword evidence="2 10" id="KW-0251">Elongation factor</keyword>
<dbReference type="InterPro" id="IPR027417">
    <property type="entry name" value="P-loop_NTPase"/>
</dbReference>
<evidence type="ECO:0000256" key="6">
    <source>
        <dbReference type="ARBA" id="ARBA00029554"/>
    </source>
</evidence>
<dbReference type="Pfam" id="PF00009">
    <property type="entry name" value="GTP_EFTU"/>
    <property type="match status" value="1"/>
</dbReference>
<keyword evidence="5" id="KW-0342">GTP-binding</keyword>
<dbReference type="InterPro" id="IPR050055">
    <property type="entry name" value="EF-Tu_GTPase"/>
</dbReference>
<dbReference type="SUPFAM" id="SSF52540">
    <property type="entry name" value="P-loop containing nucleoside triphosphate hydrolases"/>
    <property type="match status" value="1"/>
</dbReference>
<dbReference type="AlphaFoldDB" id="A0A5S3WFM7"/>
<evidence type="ECO:0000313" key="11">
    <source>
        <dbReference type="Proteomes" id="UP000310249"/>
    </source>
</evidence>
<accession>A0A5S3WFM7</accession>
<dbReference type="InterPro" id="IPR009000">
    <property type="entry name" value="Transl_B-barrel_sf"/>
</dbReference>
<dbReference type="Gene3D" id="3.40.50.300">
    <property type="entry name" value="P-loop containing nucleotide triphosphate hydrolases"/>
    <property type="match status" value="1"/>
</dbReference>
<evidence type="ECO:0000259" key="8">
    <source>
        <dbReference type="Pfam" id="PF03143"/>
    </source>
</evidence>
<keyword evidence="4" id="KW-0648">Protein biosynthesis</keyword>
<dbReference type="InterPro" id="IPR009001">
    <property type="entry name" value="Transl_elong_EF1A/Init_IF2_C"/>
</dbReference>
<evidence type="ECO:0000259" key="7">
    <source>
        <dbReference type="Pfam" id="PF00009"/>
    </source>
</evidence>
<feature type="domain" description="Tr-type G" evidence="7">
    <location>
        <begin position="23"/>
        <end position="212"/>
    </location>
</feature>
<reference evidence="11" key="2">
    <citation type="submission" date="2019-06" db="EMBL/GenBank/DDBJ databases">
        <title>Co-occurence of chitin degradation, pigmentation and bioactivity in marine Pseudoalteromonas.</title>
        <authorList>
            <person name="Sonnenschein E.C."/>
            <person name="Bech P.K."/>
        </authorList>
    </citation>
    <scope>NUCLEOTIDE SEQUENCE [LARGE SCALE GENOMIC DNA]</scope>
    <source>
        <strain evidence="11">S2676</strain>
    </source>
</reference>
<dbReference type="InterPro" id="IPR004161">
    <property type="entry name" value="EFTu-like_2"/>
</dbReference>
<feature type="domain" description="Translation elongation factor EFTu-like" evidence="9">
    <location>
        <begin position="238"/>
        <end position="305"/>
    </location>
</feature>
<evidence type="ECO:0000313" key="10">
    <source>
        <dbReference type="EMBL" id="TMP24650.1"/>
    </source>
</evidence>
<evidence type="ECO:0000256" key="2">
    <source>
        <dbReference type="ARBA" id="ARBA00022768"/>
    </source>
</evidence>
<feature type="domain" description="Translation elongation factor EFTu/EF1A C-terminal" evidence="8">
    <location>
        <begin position="310"/>
        <end position="402"/>
    </location>
</feature>
<evidence type="ECO:0000256" key="1">
    <source>
        <dbReference type="ARBA" id="ARBA00022741"/>
    </source>
</evidence>
<dbReference type="GO" id="GO:0005525">
    <property type="term" value="F:GTP binding"/>
    <property type="evidence" value="ECO:0007669"/>
    <property type="project" value="UniProtKB-KW"/>
</dbReference>
<evidence type="ECO:0000256" key="3">
    <source>
        <dbReference type="ARBA" id="ARBA00022801"/>
    </source>
</evidence>
<dbReference type="PANTHER" id="PTHR43721:SF22">
    <property type="entry name" value="ELONGATION FACTOR TU, MITOCHONDRIAL"/>
    <property type="match status" value="1"/>
</dbReference>
<dbReference type="Pfam" id="PF03143">
    <property type="entry name" value="GTP_EFTU_D3"/>
    <property type="match status" value="1"/>
</dbReference>
<protein>
    <recommendedName>
        <fullName evidence="6">Elongation factor Tu</fullName>
    </recommendedName>
</protein>
<proteinExistence type="predicted"/>
<evidence type="ECO:0000256" key="4">
    <source>
        <dbReference type="ARBA" id="ARBA00022917"/>
    </source>
</evidence>
<comment type="caution">
    <text evidence="10">The sequence shown here is derived from an EMBL/GenBank/DDBJ whole genome shotgun (WGS) entry which is preliminary data.</text>
</comment>
<evidence type="ECO:0000256" key="5">
    <source>
        <dbReference type="ARBA" id="ARBA00023134"/>
    </source>
</evidence>
<dbReference type="OrthoDB" id="9803139at2"/>
<dbReference type="FunFam" id="2.40.30.10:FF:000001">
    <property type="entry name" value="Elongation factor Tu"/>
    <property type="match status" value="1"/>
</dbReference>
<dbReference type="SUPFAM" id="SSF50465">
    <property type="entry name" value="EF-Tu/eEF-1alpha/eIF2-gamma C-terminal domain"/>
    <property type="match status" value="1"/>
</dbReference>
<evidence type="ECO:0000259" key="9">
    <source>
        <dbReference type="Pfam" id="PF03144"/>
    </source>
</evidence>